<dbReference type="AlphaFoldDB" id="A0AAD4C6H5"/>
<evidence type="ECO:0008006" key="9">
    <source>
        <dbReference type="Google" id="ProtNLM"/>
    </source>
</evidence>
<dbReference type="GO" id="GO:0048471">
    <property type="term" value="C:perinuclear region of cytoplasm"/>
    <property type="evidence" value="ECO:0007669"/>
    <property type="project" value="TreeGrafter"/>
</dbReference>
<keyword evidence="2 6" id="KW-0812">Transmembrane</keyword>
<keyword evidence="4 6" id="KW-0472">Membrane</keyword>
<feature type="compositionally biased region" description="Basic and acidic residues" evidence="5">
    <location>
        <begin position="466"/>
        <end position="476"/>
    </location>
</feature>
<dbReference type="GO" id="GO:0007034">
    <property type="term" value="P:vacuolar transport"/>
    <property type="evidence" value="ECO:0007669"/>
    <property type="project" value="InterPro"/>
</dbReference>
<feature type="region of interest" description="Disordered" evidence="5">
    <location>
        <begin position="1"/>
        <end position="56"/>
    </location>
</feature>
<feature type="compositionally biased region" description="Acidic residues" evidence="5">
    <location>
        <begin position="17"/>
        <end position="37"/>
    </location>
</feature>
<dbReference type="GO" id="GO:0005794">
    <property type="term" value="C:Golgi apparatus"/>
    <property type="evidence" value="ECO:0007669"/>
    <property type="project" value="TreeGrafter"/>
</dbReference>
<feature type="transmembrane region" description="Helical" evidence="6">
    <location>
        <begin position="355"/>
        <end position="376"/>
    </location>
</feature>
<name>A0AAD4C6H5_BOLED</name>
<comment type="caution">
    <text evidence="7">The sequence shown here is derived from an EMBL/GenBank/DDBJ whole genome shotgun (WGS) entry which is preliminary data.</text>
</comment>
<dbReference type="Pfam" id="PF10176">
    <property type="entry name" value="NEDD4_Bsd2"/>
    <property type="match status" value="1"/>
</dbReference>
<reference evidence="7" key="2">
    <citation type="journal article" date="2020" name="Nat. Commun.">
        <title>Large-scale genome sequencing of mycorrhizal fungi provides insights into the early evolution of symbiotic traits.</title>
        <authorList>
            <person name="Miyauchi S."/>
            <person name="Kiss E."/>
            <person name="Kuo A."/>
            <person name="Drula E."/>
            <person name="Kohler A."/>
            <person name="Sanchez-Garcia M."/>
            <person name="Morin E."/>
            <person name="Andreopoulos B."/>
            <person name="Barry K.W."/>
            <person name="Bonito G."/>
            <person name="Buee M."/>
            <person name="Carver A."/>
            <person name="Chen C."/>
            <person name="Cichocki N."/>
            <person name="Clum A."/>
            <person name="Culley D."/>
            <person name="Crous P.W."/>
            <person name="Fauchery L."/>
            <person name="Girlanda M."/>
            <person name="Hayes R.D."/>
            <person name="Keri Z."/>
            <person name="LaButti K."/>
            <person name="Lipzen A."/>
            <person name="Lombard V."/>
            <person name="Magnuson J."/>
            <person name="Maillard F."/>
            <person name="Murat C."/>
            <person name="Nolan M."/>
            <person name="Ohm R.A."/>
            <person name="Pangilinan J."/>
            <person name="Pereira M.F."/>
            <person name="Perotto S."/>
            <person name="Peter M."/>
            <person name="Pfister S."/>
            <person name="Riley R."/>
            <person name="Sitrit Y."/>
            <person name="Stielow J.B."/>
            <person name="Szollosi G."/>
            <person name="Zifcakova L."/>
            <person name="Stursova M."/>
            <person name="Spatafora J.W."/>
            <person name="Tedersoo L."/>
            <person name="Vaario L.M."/>
            <person name="Yamada A."/>
            <person name="Yan M."/>
            <person name="Wang P."/>
            <person name="Xu J."/>
            <person name="Bruns T."/>
            <person name="Baldrian P."/>
            <person name="Vilgalys R."/>
            <person name="Dunand C."/>
            <person name="Henrissat B."/>
            <person name="Grigoriev I.V."/>
            <person name="Hibbett D."/>
            <person name="Nagy L.G."/>
            <person name="Martin F.M."/>
        </authorList>
    </citation>
    <scope>NUCLEOTIDE SEQUENCE</scope>
    <source>
        <strain evidence="7">BED1</strain>
    </source>
</reference>
<evidence type="ECO:0000256" key="1">
    <source>
        <dbReference type="ARBA" id="ARBA00004141"/>
    </source>
</evidence>
<dbReference type="GO" id="GO:0016020">
    <property type="term" value="C:membrane"/>
    <property type="evidence" value="ECO:0007669"/>
    <property type="project" value="UniProtKB-SubCell"/>
</dbReference>
<evidence type="ECO:0000256" key="5">
    <source>
        <dbReference type="SAM" id="MobiDB-lite"/>
    </source>
</evidence>
<sequence>MSVRYAPIPNPRTDPDANNELDAAFDDSDDSDDDLDLDESRPLNPQSFHSPSVDHTNTALTYDFNTSFADWDHPPPGSPPPATSLALPNSIGNSNGAIPTFTHPLTHHAPTSWWRRGTAFLPSRYLPQFAQLRSSGRARVMGGGTGNDGVFTNVSAKPSTTGTRVQDGDSIYVLPEESSSASPPSYAVAQADAPPPYHTSLVLLPPSIYDASALSGPPIQGSVIVDSLITGTLFAFFWNTLVSTTFQFVGFVLTWVMHTTHAGKFGSRAGLGITLIQWGFALRARLDDAMNAGVSTWEDGTRLTFGSTQEAEDYYNNIALLGNDTVTSTTTQTMPAQGENQWGSSLLTGPLATEWLSFFLMTIGWFLLLTSSLGFWRVKRWERSILASHASSSSSLRSHTRTQSEVADEEESGRQSLFERMGLFRSPDRHQSSETDGGVGPGSDSPSAQDSGGSGYQQNGTPWYSDPERARRAREALTREQRLCEDLRAAGLL</sequence>
<dbReference type="InterPro" id="IPR019325">
    <property type="entry name" value="NEDD4/Bsd2"/>
</dbReference>
<reference evidence="7" key="1">
    <citation type="submission" date="2019-10" db="EMBL/GenBank/DDBJ databases">
        <authorList>
            <consortium name="DOE Joint Genome Institute"/>
            <person name="Kuo A."/>
            <person name="Miyauchi S."/>
            <person name="Kiss E."/>
            <person name="Drula E."/>
            <person name="Kohler A."/>
            <person name="Sanchez-Garcia M."/>
            <person name="Andreopoulos B."/>
            <person name="Barry K.W."/>
            <person name="Bonito G."/>
            <person name="Buee M."/>
            <person name="Carver A."/>
            <person name="Chen C."/>
            <person name="Cichocki N."/>
            <person name="Clum A."/>
            <person name="Culley D."/>
            <person name="Crous P.W."/>
            <person name="Fauchery L."/>
            <person name="Girlanda M."/>
            <person name="Hayes R."/>
            <person name="Keri Z."/>
            <person name="LaButti K."/>
            <person name="Lipzen A."/>
            <person name="Lombard V."/>
            <person name="Magnuson J."/>
            <person name="Maillard F."/>
            <person name="Morin E."/>
            <person name="Murat C."/>
            <person name="Nolan M."/>
            <person name="Ohm R."/>
            <person name="Pangilinan J."/>
            <person name="Pereira M."/>
            <person name="Perotto S."/>
            <person name="Peter M."/>
            <person name="Riley R."/>
            <person name="Sitrit Y."/>
            <person name="Stielow B."/>
            <person name="Szollosi G."/>
            <person name="Zifcakova L."/>
            <person name="Stursova M."/>
            <person name="Spatafora J.W."/>
            <person name="Tedersoo L."/>
            <person name="Vaario L.-M."/>
            <person name="Yamada A."/>
            <person name="Yan M."/>
            <person name="Wang P."/>
            <person name="Xu J."/>
            <person name="Bruns T."/>
            <person name="Baldrian P."/>
            <person name="Vilgalys R."/>
            <person name="Henrissat B."/>
            <person name="Grigoriev I.V."/>
            <person name="Hibbett D."/>
            <person name="Nagy L.G."/>
            <person name="Martin F.M."/>
        </authorList>
    </citation>
    <scope>NUCLEOTIDE SEQUENCE</scope>
    <source>
        <strain evidence="7">BED1</strain>
    </source>
</reference>
<dbReference type="GO" id="GO:0031398">
    <property type="term" value="P:positive regulation of protein ubiquitination"/>
    <property type="evidence" value="ECO:0007669"/>
    <property type="project" value="TreeGrafter"/>
</dbReference>
<dbReference type="EMBL" id="WHUW01000002">
    <property type="protein sequence ID" value="KAF8450550.1"/>
    <property type="molecule type" value="Genomic_DNA"/>
</dbReference>
<keyword evidence="8" id="KW-1185">Reference proteome</keyword>
<proteinExistence type="predicted"/>
<dbReference type="Proteomes" id="UP001194468">
    <property type="component" value="Unassembled WGS sequence"/>
</dbReference>
<feature type="compositionally biased region" description="Polar residues" evidence="5">
    <location>
        <begin position="43"/>
        <end position="56"/>
    </location>
</feature>
<evidence type="ECO:0000256" key="4">
    <source>
        <dbReference type="ARBA" id="ARBA00023136"/>
    </source>
</evidence>
<evidence type="ECO:0000256" key="2">
    <source>
        <dbReference type="ARBA" id="ARBA00022692"/>
    </source>
</evidence>
<dbReference type="GO" id="GO:0030001">
    <property type="term" value="P:metal ion transport"/>
    <property type="evidence" value="ECO:0007669"/>
    <property type="project" value="InterPro"/>
</dbReference>
<evidence type="ECO:0000256" key="3">
    <source>
        <dbReference type="ARBA" id="ARBA00022989"/>
    </source>
</evidence>
<dbReference type="PANTHER" id="PTHR13396">
    <property type="entry name" value="NEDD4 FAMILY INTERACTING PROTEIN 1/2"/>
    <property type="match status" value="1"/>
</dbReference>
<feature type="region of interest" description="Disordered" evidence="5">
    <location>
        <begin position="70"/>
        <end position="91"/>
    </location>
</feature>
<accession>A0AAD4C6H5</accession>
<comment type="subcellular location">
    <subcellularLocation>
        <location evidence="1">Membrane</location>
        <topology evidence="1">Multi-pass membrane protein</topology>
    </subcellularLocation>
</comment>
<feature type="region of interest" description="Disordered" evidence="5">
    <location>
        <begin position="392"/>
        <end position="476"/>
    </location>
</feature>
<feature type="transmembrane region" description="Helical" evidence="6">
    <location>
        <begin position="269"/>
        <end position="286"/>
    </location>
</feature>
<keyword evidence="3 6" id="KW-1133">Transmembrane helix</keyword>
<dbReference type="PANTHER" id="PTHR13396:SF5">
    <property type="entry name" value="NEDD4 FAMILY INTERACTING PROTEIN"/>
    <property type="match status" value="1"/>
</dbReference>
<evidence type="ECO:0000313" key="7">
    <source>
        <dbReference type="EMBL" id="KAF8450550.1"/>
    </source>
</evidence>
<protein>
    <recommendedName>
        <fullName evidence="9">Metal homeostatis protein bsd2</fullName>
    </recommendedName>
</protein>
<dbReference type="GO" id="GO:0006511">
    <property type="term" value="P:ubiquitin-dependent protein catabolic process"/>
    <property type="evidence" value="ECO:0007669"/>
    <property type="project" value="TreeGrafter"/>
</dbReference>
<organism evidence="7 8">
    <name type="scientific">Boletus edulis BED1</name>
    <dbReference type="NCBI Taxonomy" id="1328754"/>
    <lineage>
        <taxon>Eukaryota</taxon>
        <taxon>Fungi</taxon>
        <taxon>Dikarya</taxon>
        <taxon>Basidiomycota</taxon>
        <taxon>Agaricomycotina</taxon>
        <taxon>Agaricomycetes</taxon>
        <taxon>Agaricomycetidae</taxon>
        <taxon>Boletales</taxon>
        <taxon>Boletineae</taxon>
        <taxon>Boletaceae</taxon>
        <taxon>Boletoideae</taxon>
        <taxon>Boletus</taxon>
    </lineage>
</organism>
<evidence type="ECO:0000313" key="8">
    <source>
        <dbReference type="Proteomes" id="UP001194468"/>
    </source>
</evidence>
<gene>
    <name evidence="7" type="ORF">L210DRAFT_3469579</name>
</gene>
<dbReference type="CDD" id="cd22212">
    <property type="entry name" value="NDFIP-like"/>
    <property type="match status" value="1"/>
</dbReference>
<feature type="compositionally biased region" description="Polar residues" evidence="5">
    <location>
        <begin position="448"/>
        <end position="462"/>
    </location>
</feature>
<evidence type="ECO:0000256" key="6">
    <source>
        <dbReference type="SAM" id="Phobius"/>
    </source>
</evidence>
<dbReference type="GO" id="GO:0005783">
    <property type="term" value="C:endoplasmic reticulum"/>
    <property type="evidence" value="ECO:0007669"/>
    <property type="project" value="TreeGrafter"/>
</dbReference>
<feature type="transmembrane region" description="Helical" evidence="6">
    <location>
        <begin position="236"/>
        <end position="257"/>
    </location>
</feature>